<evidence type="ECO:0000256" key="1">
    <source>
        <dbReference type="SAM" id="MobiDB-lite"/>
    </source>
</evidence>
<dbReference type="InParanoid" id="A0A078AJY6"/>
<keyword evidence="2" id="KW-0472">Membrane</keyword>
<feature type="region of interest" description="Disordered" evidence="1">
    <location>
        <begin position="65"/>
        <end position="88"/>
    </location>
</feature>
<keyword evidence="2" id="KW-0812">Transmembrane</keyword>
<keyword evidence="2" id="KW-1133">Transmembrane helix</keyword>
<evidence type="ECO:0000256" key="2">
    <source>
        <dbReference type="SAM" id="Phobius"/>
    </source>
</evidence>
<evidence type="ECO:0008006" key="5">
    <source>
        <dbReference type="Google" id="ProtNLM"/>
    </source>
</evidence>
<dbReference type="Proteomes" id="UP000039865">
    <property type="component" value="Unassembled WGS sequence"/>
</dbReference>
<evidence type="ECO:0000313" key="4">
    <source>
        <dbReference type="Proteomes" id="UP000039865"/>
    </source>
</evidence>
<feature type="transmembrane region" description="Helical" evidence="2">
    <location>
        <begin position="104"/>
        <end position="125"/>
    </location>
</feature>
<protein>
    <recommendedName>
        <fullName evidence="5">Transmembrane protein</fullName>
    </recommendedName>
</protein>
<reference evidence="3 4" key="1">
    <citation type="submission" date="2014-06" db="EMBL/GenBank/DDBJ databases">
        <authorList>
            <person name="Swart Estienne"/>
        </authorList>
    </citation>
    <scope>NUCLEOTIDE SEQUENCE [LARGE SCALE GENOMIC DNA]</scope>
    <source>
        <strain evidence="3 4">130c</strain>
    </source>
</reference>
<organism evidence="3 4">
    <name type="scientific">Stylonychia lemnae</name>
    <name type="common">Ciliate</name>
    <dbReference type="NCBI Taxonomy" id="5949"/>
    <lineage>
        <taxon>Eukaryota</taxon>
        <taxon>Sar</taxon>
        <taxon>Alveolata</taxon>
        <taxon>Ciliophora</taxon>
        <taxon>Intramacronucleata</taxon>
        <taxon>Spirotrichea</taxon>
        <taxon>Stichotrichia</taxon>
        <taxon>Sporadotrichida</taxon>
        <taxon>Oxytrichidae</taxon>
        <taxon>Stylonychinae</taxon>
        <taxon>Stylonychia</taxon>
    </lineage>
</organism>
<dbReference type="AlphaFoldDB" id="A0A078AJY6"/>
<proteinExistence type="predicted"/>
<name>A0A078AJY6_STYLE</name>
<keyword evidence="4" id="KW-1185">Reference proteome</keyword>
<gene>
    <name evidence="3" type="primary">Contig10698.g11453</name>
    <name evidence="3" type="ORF">STYLEM_10796</name>
</gene>
<evidence type="ECO:0000313" key="3">
    <source>
        <dbReference type="EMBL" id="CDW81772.1"/>
    </source>
</evidence>
<dbReference type="EMBL" id="CCKQ01010259">
    <property type="protein sequence ID" value="CDW81772.1"/>
    <property type="molecule type" value="Genomic_DNA"/>
</dbReference>
<accession>A0A078AJY6</accession>
<sequence>MHNPNDPNQQLPNYYAQPGVQGYQQYQPYQQPMNTNLNLNMQHYPQQQPLMSHHIDVHHQPVYHHRKSSSSSHGHHHHGHHGHYGHYGHHRIYTPEELRHQRKMALIVFSVFFLIAGGMFLAFFLSMPKMN</sequence>